<accession>X0XNT1</accession>
<dbReference type="AlphaFoldDB" id="X0XNT1"/>
<evidence type="ECO:0000313" key="1">
    <source>
        <dbReference type="EMBL" id="GAG44855.1"/>
    </source>
</evidence>
<organism evidence="1">
    <name type="scientific">marine sediment metagenome</name>
    <dbReference type="NCBI Taxonomy" id="412755"/>
    <lineage>
        <taxon>unclassified sequences</taxon>
        <taxon>metagenomes</taxon>
        <taxon>ecological metagenomes</taxon>
    </lineage>
</organism>
<gene>
    <name evidence="1" type="ORF">S01H1_86055</name>
</gene>
<protein>
    <submittedName>
        <fullName evidence="1">Uncharacterized protein</fullName>
    </submittedName>
</protein>
<reference evidence="1" key="1">
    <citation type="journal article" date="2014" name="Front. Microbiol.">
        <title>High frequency of phylogenetically diverse reductive dehalogenase-homologous genes in deep subseafloor sedimentary metagenomes.</title>
        <authorList>
            <person name="Kawai M."/>
            <person name="Futagami T."/>
            <person name="Toyoda A."/>
            <person name="Takaki Y."/>
            <person name="Nishi S."/>
            <person name="Hori S."/>
            <person name="Arai W."/>
            <person name="Tsubouchi T."/>
            <person name="Morono Y."/>
            <person name="Uchiyama I."/>
            <person name="Ito T."/>
            <person name="Fujiyama A."/>
            <person name="Inagaki F."/>
            <person name="Takami H."/>
        </authorList>
    </citation>
    <scope>NUCLEOTIDE SEQUENCE</scope>
    <source>
        <strain evidence="1">Expedition CK06-06</strain>
    </source>
</reference>
<comment type="caution">
    <text evidence="1">The sequence shown here is derived from an EMBL/GenBank/DDBJ whole genome shotgun (WGS) entry which is preliminary data.</text>
</comment>
<dbReference type="EMBL" id="BARS01059394">
    <property type="protein sequence ID" value="GAG44855.1"/>
    <property type="molecule type" value="Genomic_DNA"/>
</dbReference>
<sequence length="46" mass="5075">MGKINFTTVEINKVLDGRYNNFNQSIQGNNTIAISANTEVLFVNNG</sequence>
<feature type="non-terminal residue" evidence="1">
    <location>
        <position position="46"/>
    </location>
</feature>
<proteinExistence type="predicted"/>
<name>X0XNT1_9ZZZZ</name>